<comment type="caution">
    <text evidence="1">The sequence shown here is derived from an EMBL/GenBank/DDBJ whole genome shotgun (WGS) entry which is preliminary data.</text>
</comment>
<organism evidence="1">
    <name type="scientific">bioreactor metagenome</name>
    <dbReference type="NCBI Taxonomy" id="1076179"/>
    <lineage>
        <taxon>unclassified sequences</taxon>
        <taxon>metagenomes</taxon>
        <taxon>ecological metagenomes</taxon>
    </lineage>
</organism>
<name>A0A645EUV5_9ZZZZ</name>
<sequence>MIEPLATARVVIARRQRLGVNLRKLRITGLIKRAVRHAEGLEHQFVHQRREIGNAKHVQHQLLRKHESTAGIRPGRILRGLWYIGVRFTNYHQSLCFRGWFAVEHLKHAGQWLPRRISAKAVYIESGKVSHDHAQRDAVRKPRLCGNGVSLEILVHVAIQIDDAALHQLHQRDGKHGLTDRSSHKRRLIVDRCPAVMLRISGAVDKIDLKLIDTGDAERGGVKVLHTLLQRIGVVSVLFLDNEVVDNTVCSLVHHDCVPFTMIHAFCVRYRYAISA</sequence>
<proteinExistence type="predicted"/>
<accession>A0A645EUV5</accession>
<protein>
    <submittedName>
        <fullName evidence="1">Uncharacterized protein</fullName>
    </submittedName>
</protein>
<gene>
    <name evidence="1" type="ORF">SDC9_153064</name>
</gene>
<reference evidence="1" key="1">
    <citation type="submission" date="2019-08" db="EMBL/GenBank/DDBJ databases">
        <authorList>
            <person name="Kucharzyk K."/>
            <person name="Murdoch R.W."/>
            <person name="Higgins S."/>
            <person name="Loffler F."/>
        </authorList>
    </citation>
    <scope>NUCLEOTIDE SEQUENCE</scope>
</reference>
<dbReference type="EMBL" id="VSSQ01051722">
    <property type="protein sequence ID" value="MPN05811.1"/>
    <property type="molecule type" value="Genomic_DNA"/>
</dbReference>
<evidence type="ECO:0000313" key="1">
    <source>
        <dbReference type="EMBL" id="MPN05811.1"/>
    </source>
</evidence>
<dbReference type="AlphaFoldDB" id="A0A645EUV5"/>